<dbReference type="InterPro" id="IPR001646">
    <property type="entry name" value="5peptide_repeat"/>
</dbReference>
<name>A0ABM8W343_GIGMA</name>
<organism evidence="1 2">
    <name type="scientific">Gigaspora margarita</name>
    <dbReference type="NCBI Taxonomy" id="4874"/>
    <lineage>
        <taxon>Eukaryota</taxon>
        <taxon>Fungi</taxon>
        <taxon>Fungi incertae sedis</taxon>
        <taxon>Mucoromycota</taxon>
        <taxon>Glomeromycotina</taxon>
        <taxon>Glomeromycetes</taxon>
        <taxon>Diversisporales</taxon>
        <taxon>Gigasporaceae</taxon>
        <taxon>Gigaspora</taxon>
    </lineage>
</organism>
<dbReference type="Pfam" id="PF00805">
    <property type="entry name" value="Pentapeptide"/>
    <property type="match status" value="1"/>
</dbReference>
<reference evidence="1 2" key="1">
    <citation type="submission" date="2021-06" db="EMBL/GenBank/DDBJ databases">
        <authorList>
            <person name="Kallberg Y."/>
            <person name="Tangrot J."/>
            <person name="Rosling A."/>
        </authorList>
    </citation>
    <scope>NUCLEOTIDE SEQUENCE [LARGE SCALE GENOMIC DNA]</scope>
    <source>
        <strain evidence="1 2">120-4 pot B 10/14</strain>
    </source>
</reference>
<gene>
    <name evidence="1" type="ORF">GMARGA_LOCUS2753</name>
</gene>
<accession>A0ABM8W343</accession>
<dbReference type="PANTHER" id="PTHR14136">
    <property type="entry name" value="BTB_POZ DOMAIN-CONTAINING PROTEIN KCTD9"/>
    <property type="match status" value="1"/>
</dbReference>
<dbReference type="PANTHER" id="PTHR14136:SF17">
    <property type="entry name" value="BTB_POZ DOMAIN-CONTAINING PROTEIN KCTD9"/>
    <property type="match status" value="1"/>
</dbReference>
<dbReference type="Proteomes" id="UP000789901">
    <property type="component" value="Unassembled WGS sequence"/>
</dbReference>
<dbReference type="Gene3D" id="3.40.50.300">
    <property type="entry name" value="P-loop containing nucleotide triphosphate hydrolases"/>
    <property type="match status" value="1"/>
</dbReference>
<dbReference type="InterPro" id="IPR027417">
    <property type="entry name" value="P-loop_NTPase"/>
</dbReference>
<protein>
    <submittedName>
        <fullName evidence="1">37157_t:CDS:1</fullName>
    </submittedName>
</protein>
<sequence length="679" mass="78621">MVYEEREGDIEKVIDGFLTSKDKLTSHDDNEKLKDAVTELINTGKKTSLIETVNSFFEPESQLTLEDINVVNAAADQFLALKDKNALKLLKIAINQFLDSNDSELENSILNVFEKPLALENELFKEIKLALNDQITLEDMKALKNALREKRVPEKEELEKTANKFLALKTKEFLENEVNKLLTLKRKRVLLILGSEGMFSHYFAHRLRENANEGTIPLFIALAPLERVINQNQDFIEFYLRQNLNLSDKIDELRNRKFVFILNGYDEISKRECHFYNSNMFYKWKNVKIIVSSRSEYLDKGYEKKFWPKENGKRGFQELTLASFSWVEIEQKYGSSLPCIQQINRIPQINELVCNPILLKITLTVLPDLLRKRNESQNASKICRIVLYDEFIKKWFKRAQDRSQEFNRFDKERFINFCKKLALEMFLDDNKVVVDYNTVIEIASDKELKHLLLRFGIPLIRRGNQCWFFHKSLRDYLISCALLDSIKDKSPETPLNKSLITSEPAIQQFLAEQIENMPEQKKSMTDFIKSSKNSEDILIASANAITVLSRLPRTIRQIDLNDISVPRADLRNRDFSELELKRANLDYVNFQDAKLQGAKLEGTSLQNAKLQYSNLEKAILQDANLSGSNLSGANLQNSDIQGANFHEAYLKDVNFKGAILRLQDFQELDFPHTGSEKPP</sequence>
<comment type="caution">
    <text evidence="1">The sequence shown here is derived from an EMBL/GenBank/DDBJ whole genome shotgun (WGS) entry which is preliminary data.</text>
</comment>
<keyword evidence="2" id="KW-1185">Reference proteome</keyword>
<dbReference type="EMBL" id="CAJVQB010000902">
    <property type="protein sequence ID" value="CAG8512541.1"/>
    <property type="molecule type" value="Genomic_DNA"/>
</dbReference>
<proteinExistence type="predicted"/>
<evidence type="ECO:0000313" key="1">
    <source>
        <dbReference type="EMBL" id="CAG8512541.1"/>
    </source>
</evidence>
<dbReference type="SUPFAM" id="SSF141571">
    <property type="entry name" value="Pentapeptide repeat-like"/>
    <property type="match status" value="1"/>
</dbReference>
<evidence type="ECO:0000313" key="2">
    <source>
        <dbReference type="Proteomes" id="UP000789901"/>
    </source>
</evidence>
<dbReference type="InterPro" id="IPR051082">
    <property type="entry name" value="Pentapeptide-BTB/POZ_domain"/>
</dbReference>
<dbReference type="Gene3D" id="2.160.20.80">
    <property type="entry name" value="E3 ubiquitin-protein ligase SopA"/>
    <property type="match status" value="1"/>
</dbReference>